<gene>
    <name evidence="2" type="ORF">A4D02_35855</name>
</gene>
<dbReference type="EMBL" id="LWBO01000038">
    <property type="protein sequence ID" value="OQP43420.1"/>
    <property type="molecule type" value="Genomic_DNA"/>
</dbReference>
<keyword evidence="1" id="KW-0732">Signal</keyword>
<feature type="chain" id="PRO_5045540053" description="Lipoprotein" evidence="1">
    <location>
        <begin position="19"/>
        <end position="179"/>
    </location>
</feature>
<comment type="caution">
    <text evidence="2">The sequence shown here is derived from an EMBL/GenBank/DDBJ whole genome shotgun (WGS) entry which is preliminary data.</text>
</comment>
<dbReference type="Proteomes" id="UP000192277">
    <property type="component" value="Unassembled WGS sequence"/>
</dbReference>
<dbReference type="RefSeq" id="WP_014222270.1">
    <property type="nucleotide sequence ID" value="NZ_LWBO01000038.1"/>
</dbReference>
<evidence type="ECO:0000313" key="2">
    <source>
        <dbReference type="EMBL" id="OQP43420.1"/>
    </source>
</evidence>
<protein>
    <recommendedName>
        <fullName evidence="4">Lipoprotein</fullName>
    </recommendedName>
</protein>
<evidence type="ECO:0000256" key="1">
    <source>
        <dbReference type="SAM" id="SignalP"/>
    </source>
</evidence>
<feature type="signal peptide" evidence="1">
    <location>
        <begin position="1"/>
        <end position="18"/>
    </location>
</feature>
<evidence type="ECO:0000313" key="3">
    <source>
        <dbReference type="Proteomes" id="UP000192277"/>
    </source>
</evidence>
<accession>A0ABX3NS67</accession>
<reference evidence="2 3" key="1">
    <citation type="submission" date="2016-04" db="EMBL/GenBank/DDBJ databases">
        <authorList>
            <person name="Chen L."/>
            <person name="Zhuang W."/>
            <person name="Wang G."/>
        </authorList>
    </citation>
    <scope>NUCLEOTIDE SEQUENCE [LARGE SCALE GENOMIC DNA]</scope>
    <source>
        <strain evidence="3">GR20</strain>
    </source>
</reference>
<name>A0ABX3NS67_9BACT</name>
<keyword evidence="3" id="KW-1185">Reference proteome</keyword>
<sequence>MKHTCWYLVLFISTFLIACDKAKDDSDDSDSGRNGNGKVELIDIHPYKFATGYDTTGNYIADYSFSGIAGYTATNNPAEQKYYLKYIGEMPLLGSDTIDWNSGSIMQFHINSQLKGKPIFEVYNVSDDKLVKTITASQDSCKIMATYSVWENWSVTPAQLRKAYHYYMTVKQTPNIKYR</sequence>
<evidence type="ECO:0008006" key="4">
    <source>
        <dbReference type="Google" id="ProtNLM"/>
    </source>
</evidence>
<proteinExistence type="predicted"/>
<organism evidence="2 3">
    <name type="scientific">Niastella koreensis</name>
    <dbReference type="NCBI Taxonomy" id="354356"/>
    <lineage>
        <taxon>Bacteria</taxon>
        <taxon>Pseudomonadati</taxon>
        <taxon>Bacteroidota</taxon>
        <taxon>Chitinophagia</taxon>
        <taxon>Chitinophagales</taxon>
        <taxon>Chitinophagaceae</taxon>
        <taxon>Niastella</taxon>
    </lineage>
</organism>
<dbReference type="PROSITE" id="PS51257">
    <property type="entry name" value="PROKAR_LIPOPROTEIN"/>
    <property type="match status" value="1"/>
</dbReference>